<dbReference type="Proteomes" id="UP001054857">
    <property type="component" value="Unassembled WGS sequence"/>
</dbReference>
<reference evidence="1 2" key="1">
    <citation type="journal article" date="2021" name="Sci. Rep.">
        <title>Genome sequencing of the multicellular alga Astrephomene provides insights into convergent evolution of germ-soma differentiation.</title>
        <authorList>
            <person name="Yamashita S."/>
            <person name="Yamamoto K."/>
            <person name="Matsuzaki R."/>
            <person name="Suzuki S."/>
            <person name="Yamaguchi H."/>
            <person name="Hirooka S."/>
            <person name="Minakuchi Y."/>
            <person name="Miyagishima S."/>
            <person name="Kawachi M."/>
            <person name="Toyoda A."/>
            <person name="Nozaki H."/>
        </authorList>
    </citation>
    <scope>NUCLEOTIDE SEQUENCE [LARGE SCALE GENOMIC DNA]</scope>
    <source>
        <strain evidence="1 2">NIES-4017</strain>
    </source>
</reference>
<accession>A0AAD3DPN1</accession>
<sequence length="164" mass="17026">MDRLTATYEALLAAVADAAKQLGEGTQQPSTRIRVEEARQDFINCCDVMCFQLKQSADVIRQEMVAAMPPSQRPAQDAAPQMDPTQVRQALEVAQLFAEQLRNHHHGCDNSGGGDAAVAGTGAAGGVAGVAGSGTADGELVPLPLQATAPAAASHPPQDHMMLA</sequence>
<keyword evidence="2" id="KW-1185">Reference proteome</keyword>
<comment type="caution">
    <text evidence="1">The sequence shown here is derived from an EMBL/GenBank/DDBJ whole genome shotgun (WGS) entry which is preliminary data.</text>
</comment>
<gene>
    <name evidence="1" type="ORF">Agub_g7127</name>
</gene>
<protein>
    <submittedName>
        <fullName evidence="1">Uncharacterized protein</fullName>
    </submittedName>
</protein>
<dbReference type="AlphaFoldDB" id="A0AAD3DPN1"/>
<dbReference type="EMBL" id="BMAR01000010">
    <property type="protein sequence ID" value="GFR45715.1"/>
    <property type="molecule type" value="Genomic_DNA"/>
</dbReference>
<organism evidence="1 2">
    <name type="scientific">Astrephomene gubernaculifera</name>
    <dbReference type="NCBI Taxonomy" id="47775"/>
    <lineage>
        <taxon>Eukaryota</taxon>
        <taxon>Viridiplantae</taxon>
        <taxon>Chlorophyta</taxon>
        <taxon>core chlorophytes</taxon>
        <taxon>Chlorophyceae</taxon>
        <taxon>CS clade</taxon>
        <taxon>Chlamydomonadales</taxon>
        <taxon>Astrephomenaceae</taxon>
        <taxon>Astrephomene</taxon>
    </lineage>
</organism>
<evidence type="ECO:0000313" key="2">
    <source>
        <dbReference type="Proteomes" id="UP001054857"/>
    </source>
</evidence>
<name>A0AAD3DPN1_9CHLO</name>
<proteinExistence type="predicted"/>
<evidence type="ECO:0000313" key="1">
    <source>
        <dbReference type="EMBL" id="GFR45715.1"/>
    </source>
</evidence>